<keyword evidence="1" id="KW-0812">Transmembrane</keyword>
<feature type="domain" description="CAAX prenyl protease 2/Lysostaphin resistance protein A-like" evidence="2">
    <location>
        <begin position="118"/>
        <end position="218"/>
    </location>
</feature>
<dbReference type="EMBL" id="FKLO01000063">
    <property type="protein sequence ID" value="SAM67599.1"/>
    <property type="molecule type" value="Genomic_DNA"/>
</dbReference>
<evidence type="ECO:0000313" key="3">
    <source>
        <dbReference type="EMBL" id="SAM67599.1"/>
    </source>
</evidence>
<sequence>MTTKPAHPWQYFLLVYLMSAPFWLIAGYIPRGGLPDNLPLTDIGAAFTPTIAALILRYREGGGVAVRQLLARAHDYHRITTRRWLAFAILLFPALYLLTWLAMRAVGLPVPLPAAPAPALLLAVAVFYFAAIVEELGYTAYATDALQQRYSPLATALIIGIPWALWHLRSMIQIGQSPALILWGLAGTVAVRLIYVWLYNRAGRAVAILILCHTIANTARTAYPGGRAAYELGDGAISYGIIIAAALLILAANWRDMTSHPGASV</sequence>
<dbReference type="Proteomes" id="UP000190837">
    <property type="component" value="Unassembled WGS sequence"/>
</dbReference>
<keyword evidence="1" id="KW-0472">Membrane</keyword>
<keyword evidence="3" id="KW-0645">Protease</keyword>
<dbReference type="GO" id="GO:0004175">
    <property type="term" value="F:endopeptidase activity"/>
    <property type="evidence" value="ECO:0007669"/>
    <property type="project" value="UniProtKB-ARBA"/>
</dbReference>
<name>A0A1C3H5G2_9GAMM</name>
<feature type="transmembrane region" description="Helical" evidence="1">
    <location>
        <begin position="235"/>
        <end position="254"/>
    </location>
</feature>
<dbReference type="InterPro" id="IPR003675">
    <property type="entry name" value="Rce1/LyrA-like_dom"/>
</dbReference>
<feature type="transmembrane region" description="Helical" evidence="1">
    <location>
        <begin position="150"/>
        <end position="168"/>
    </location>
</feature>
<protein>
    <submittedName>
        <fullName evidence="3">CAAX amino terminal protease family protein</fullName>
    </submittedName>
</protein>
<evidence type="ECO:0000259" key="2">
    <source>
        <dbReference type="Pfam" id="PF02517"/>
    </source>
</evidence>
<reference evidence="4" key="1">
    <citation type="submission" date="2016-04" db="EMBL/GenBank/DDBJ databases">
        <authorList>
            <person name="Tagini F."/>
        </authorList>
    </citation>
    <scope>NUCLEOTIDE SEQUENCE [LARGE SCALE GENOMIC DNA]</scope>
    <source>
        <strain evidence="4">CHUV0807</strain>
    </source>
</reference>
<feature type="transmembrane region" description="Helical" evidence="1">
    <location>
        <begin position="84"/>
        <end position="103"/>
    </location>
</feature>
<feature type="transmembrane region" description="Helical" evidence="1">
    <location>
        <begin position="12"/>
        <end position="29"/>
    </location>
</feature>
<dbReference type="Pfam" id="PF02517">
    <property type="entry name" value="Rce1-like"/>
    <property type="match status" value="1"/>
</dbReference>
<feature type="transmembrane region" description="Helical" evidence="1">
    <location>
        <begin position="205"/>
        <end position="223"/>
    </location>
</feature>
<feature type="transmembrane region" description="Helical" evidence="1">
    <location>
        <begin position="41"/>
        <end position="58"/>
    </location>
</feature>
<proteinExistence type="predicted"/>
<keyword evidence="1" id="KW-1133">Transmembrane helix</keyword>
<feature type="transmembrane region" description="Helical" evidence="1">
    <location>
        <begin position="115"/>
        <end position="138"/>
    </location>
</feature>
<feature type="transmembrane region" description="Helical" evidence="1">
    <location>
        <begin position="180"/>
        <end position="198"/>
    </location>
</feature>
<evidence type="ECO:0000256" key="1">
    <source>
        <dbReference type="SAM" id="Phobius"/>
    </source>
</evidence>
<organism evidence="3 4">
    <name type="scientific">Cardiobacterium hominis</name>
    <dbReference type="NCBI Taxonomy" id="2718"/>
    <lineage>
        <taxon>Bacteria</taxon>
        <taxon>Pseudomonadati</taxon>
        <taxon>Pseudomonadota</taxon>
        <taxon>Gammaproteobacteria</taxon>
        <taxon>Cardiobacteriales</taxon>
        <taxon>Cardiobacteriaceae</taxon>
        <taxon>Cardiobacterium</taxon>
    </lineage>
</organism>
<accession>A0A1C3H5G2</accession>
<gene>
    <name evidence="3" type="ORF">CHUV0807_1821</name>
</gene>
<dbReference type="GO" id="GO:0006508">
    <property type="term" value="P:proteolysis"/>
    <property type="evidence" value="ECO:0007669"/>
    <property type="project" value="UniProtKB-KW"/>
</dbReference>
<dbReference type="GO" id="GO:0080120">
    <property type="term" value="P:CAAX-box protein maturation"/>
    <property type="evidence" value="ECO:0007669"/>
    <property type="project" value="UniProtKB-ARBA"/>
</dbReference>
<dbReference type="AlphaFoldDB" id="A0A1C3H5G2"/>
<dbReference type="RefSeq" id="WP_079541382.1">
    <property type="nucleotide sequence ID" value="NZ_FKLO01000063.1"/>
</dbReference>
<evidence type="ECO:0000313" key="4">
    <source>
        <dbReference type="Proteomes" id="UP000190837"/>
    </source>
</evidence>
<keyword evidence="3" id="KW-0378">Hydrolase</keyword>